<evidence type="ECO:0000256" key="6">
    <source>
        <dbReference type="ARBA" id="ARBA00022917"/>
    </source>
</evidence>
<dbReference type="InterPro" id="IPR037022">
    <property type="entry name" value="Formyl_trans_C_sf"/>
</dbReference>
<dbReference type="InterPro" id="IPR011034">
    <property type="entry name" value="Formyl_transferase-like_C_sf"/>
</dbReference>
<evidence type="ECO:0000256" key="7">
    <source>
        <dbReference type="ARBA" id="ARBA00048558"/>
    </source>
</evidence>
<dbReference type="SUPFAM" id="SSF53328">
    <property type="entry name" value="Formyltransferase"/>
    <property type="match status" value="1"/>
</dbReference>
<dbReference type="PANTHER" id="PTHR11138:SF5">
    <property type="entry name" value="METHIONYL-TRNA FORMYLTRANSFERASE, MITOCHONDRIAL"/>
    <property type="match status" value="1"/>
</dbReference>
<dbReference type="InterPro" id="IPR005794">
    <property type="entry name" value="Fmt"/>
</dbReference>
<evidence type="ECO:0000256" key="4">
    <source>
        <dbReference type="ARBA" id="ARBA00016014"/>
    </source>
</evidence>
<dbReference type="InterPro" id="IPR036477">
    <property type="entry name" value="Formyl_transf_N_sf"/>
</dbReference>
<comment type="similarity">
    <text evidence="2 8">Belongs to the Fmt family.</text>
</comment>
<feature type="domain" description="Formyl transferase C-terminal" evidence="10">
    <location>
        <begin position="204"/>
        <end position="296"/>
    </location>
</feature>
<dbReference type="AlphaFoldDB" id="A0AAC9K9B5"/>
<dbReference type="SUPFAM" id="SSF50486">
    <property type="entry name" value="FMT C-terminal domain-like"/>
    <property type="match status" value="1"/>
</dbReference>
<accession>A0AAC9K9B5</accession>
<dbReference type="InterPro" id="IPR044135">
    <property type="entry name" value="Met-tRNA-FMT_C"/>
</dbReference>
<dbReference type="InterPro" id="IPR002376">
    <property type="entry name" value="Formyl_transf_N"/>
</dbReference>
<dbReference type="EC" id="2.1.2.9" evidence="3 8"/>
<reference evidence="12" key="1">
    <citation type="submission" date="2016-11" db="EMBL/GenBank/DDBJ databases">
        <title>Comparative genomic and phenotypic analysis of Granulibacter bethesdensis clinical isolates from patients with chronic granulomatous disease.</title>
        <authorList>
            <person name="Zarember K.A."/>
            <person name="Porcella S.F."/>
            <person name="Chu J."/>
            <person name="Ding L."/>
            <person name="Dahlstrom E."/>
            <person name="Barbian K."/>
            <person name="Martens C."/>
            <person name="Sykora L."/>
            <person name="Kramer S."/>
            <person name="Pettinato A.M."/>
            <person name="Hong H."/>
            <person name="Wald G."/>
            <person name="Berg L.J."/>
            <person name="Rogge L.S."/>
            <person name="Greenberg D.E."/>
            <person name="Falcone E.L."/>
            <person name="Neves J.F."/>
            <person name="Simoes M.J."/>
            <person name="Casal M."/>
            <person name="Rodriguez-Lopez F.C."/>
            <person name="Zelazny A."/>
            <person name="Gallin J.I."/>
            <person name="Holland S.M."/>
        </authorList>
    </citation>
    <scope>NUCLEOTIDE SEQUENCE [LARGE SCALE GENOMIC DNA]</scope>
    <source>
        <strain evidence="12">NIH9.1</strain>
    </source>
</reference>
<dbReference type="Proteomes" id="UP000182373">
    <property type="component" value="Chromosome"/>
</dbReference>
<evidence type="ECO:0000313" key="12">
    <source>
        <dbReference type="Proteomes" id="UP000182373"/>
    </source>
</evidence>
<comment type="catalytic activity">
    <reaction evidence="7 8">
        <text>L-methionyl-tRNA(fMet) + (6R)-10-formyltetrahydrofolate = N-formyl-L-methionyl-tRNA(fMet) + (6S)-5,6,7,8-tetrahydrofolate + H(+)</text>
        <dbReference type="Rhea" id="RHEA:24380"/>
        <dbReference type="Rhea" id="RHEA-COMP:9952"/>
        <dbReference type="Rhea" id="RHEA-COMP:9953"/>
        <dbReference type="ChEBI" id="CHEBI:15378"/>
        <dbReference type="ChEBI" id="CHEBI:57453"/>
        <dbReference type="ChEBI" id="CHEBI:78530"/>
        <dbReference type="ChEBI" id="CHEBI:78844"/>
        <dbReference type="ChEBI" id="CHEBI:195366"/>
        <dbReference type="EC" id="2.1.2.9"/>
    </reaction>
</comment>
<protein>
    <recommendedName>
        <fullName evidence="4 8">Methionyl-tRNA formyltransferase</fullName>
        <ecNumber evidence="3 8">2.1.2.9</ecNumber>
    </recommendedName>
</protein>
<evidence type="ECO:0000259" key="9">
    <source>
        <dbReference type="Pfam" id="PF00551"/>
    </source>
</evidence>
<evidence type="ECO:0000256" key="8">
    <source>
        <dbReference type="HAMAP-Rule" id="MF_00182"/>
    </source>
</evidence>
<dbReference type="InterPro" id="IPR041711">
    <property type="entry name" value="Met-tRNA-FMT_N"/>
</dbReference>
<dbReference type="CDD" id="cd08704">
    <property type="entry name" value="Met_tRNA_FMT_C"/>
    <property type="match status" value="1"/>
</dbReference>
<dbReference type="PROSITE" id="PS00373">
    <property type="entry name" value="GART"/>
    <property type="match status" value="1"/>
</dbReference>
<dbReference type="Gene3D" id="3.40.50.170">
    <property type="entry name" value="Formyl transferase, N-terminal domain"/>
    <property type="match status" value="1"/>
</dbReference>
<dbReference type="InterPro" id="IPR001555">
    <property type="entry name" value="GART_AS"/>
</dbReference>
<evidence type="ECO:0000256" key="1">
    <source>
        <dbReference type="ARBA" id="ARBA00002606"/>
    </source>
</evidence>
<organism evidence="11 12">
    <name type="scientific">Granulibacter bethesdensis</name>
    <dbReference type="NCBI Taxonomy" id="364410"/>
    <lineage>
        <taxon>Bacteria</taxon>
        <taxon>Pseudomonadati</taxon>
        <taxon>Pseudomonadota</taxon>
        <taxon>Alphaproteobacteria</taxon>
        <taxon>Acetobacterales</taxon>
        <taxon>Acetobacteraceae</taxon>
        <taxon>Granulibacter</taxon>
    </lineage>
</organism>
<dbReference type="Gene3D" id="3.10.25.10">
    <property type="entry name" value="Formyl transferase, C-terminal domain"/>
    <property type="match status" value="1"/>
</dbReference>
<dbReference type="NCBIfam" id="TIGR00460">
    <property type="entry name" value="fmt"/>
    <property type="match status" value="1"/>
</dbReference>
<comment type="function">
    <text evidence="1 8">Attaches a formyl group to the free amino group of methionyl-tRNA(fMet). The formyl group appears to play a dual role in the initiator identity of N-formylmethionyl-tRNA by promoting its recognition by IF2 and preventing the misappropriation of this tRNA by the elongation apparatus.</text>
</comment>
<dbReference type="GO" id="GO:0005829">
    <property type="term" value="C:cytosol"/>
    <property type="evidence" value="ECO:0007669"/>
    <property type="project" value="TreeGrafter"/>
</dbReference>
<dbReference type="EMBL" id="CP018191">
    <property type="protein sequence ID" value="APH53939.1"/>
    <property type="molecule type" value="Genomic_DNA"/>
</dbReference>
<dbReference type="Pfam" id="PF00551">
    <property type="entry name" value="Formyl_trans_N"/>
    <property type="match status" value="1"/>
</dbReference>
<dbReference type="GO" id="GO:0004479">
    <property type="term" value="F:methionyl-tRNA formyltransferase activity"/>
    <property type="evidence" value="ECO:0007669"/>
    <property type="project" value="UniProtKB-UniRule"/>
</dbReference>
<dbReference type="Pfam" id="PF02911">
    <property type="entry name" value="Formyl_trans_C"/>
    <property type="match status" value="1"/>
</dbReference>
<evidence type="ECO:0000259" key="10">
    <source>
        <dbReference type="Pfam" id="PF02911"/>
    </source>
</evidence>
<dbReference type="InterPro" id="IPR005793">
    <property type="entry name" value="Formyl_trans_C"/>
</dbReference>
<evidence type="ECO:0000313" key="11">
    <source>
        <dbReference type="EMBL" id="APH53939.1"/>
    </source>
</evidence>
<gene>
    <name evidence="8" type="primary">fmt</name>
    <name evidence="11" type="ORF">GbCGDNIH9_0691</name>
</gene>
<proteinExistence type="inferred from homology"/>
<dbReference type="HAMAP" id="MF_00182">
    <property type="entry name" value="Formyl_trans"/>
    <property type="match status" value="1"/>
</dbReference>
<dbReference type="RefSeq" id="WP_408874688.1">
    <property type="nucleotide sequence ID" value="NZ_CP018191.1"/>
</dbReference>
<evidence type="ECO:0000256" key="2">
    <source>
        <dbReference type="ARBA" id="ARBA00010699"/>
    </source>
</evidence>
<keyword evidence="5 8" id="KW-0808">Transferase</keyword>
<feature type="domain" description="Formyl transferase N-terminal" evidence="9">
    <location>
        <begin position="9"/>
        <end position="185"/>
    </location>
</feature>
<name>A0AAC9K9B5_9PROT</name>
<sequence>MAERLTLAFMGSPDFSVPALHALHQAGHHIAAVYTQPPRPAGRGHRLTPCPVHRAAEALGLEVRHPSRLKNAPDEHEAFRALNLDAAVVAAYGLILPRVMLDTPKRGCLNIHASLLPRWRGASPIQSAILAGDTESGVTIMRMEEGLDTGPMLLKRAVPITETTTTPELHDALAAAGAEAILHVLETRPDGESQDDTLACYAPKLSRADGMLDWSQPAAVLARRVRALNPWPGTFSGGLKILAAHAVTEASGIPGTVIGTGDDRLLIACGEGALCLDKVQKPGRPALDAAAFLRGHQLPAGIRLDEHGFS</sequence>
<dbReference type="CDD" id="cd08646">
    <property type="entry name" value="FMT_core_Met-tRNA-FMT_N"/>
    <property type="match status" value="1"/>
</dbReference>
<dbReference type="PANTHER" id="PTHR11138">
    <property type="entry name" value="METHIONYL-TRNA FORMYLTRANSFERASE"/>
    <property type="match status" value="1"/>
</dbReference>
<keyword evidence="6 8" id="KW-0648">Protein biosynthesis</keyword>
<evidence type="ECO:0000256" key="5">
    <source>
        <dbReference type="ARBA" id="ARBA00022679"/>
    </source>
</evidence>
<evidence type="ECO:0000256" key="3">
    <source>
        <dbReference type="ARBA" id="ARBA00012261"/>
    </source>
</evidence>
<feature type="binding site" evidence="8">
    <location>
        <begin position="114"/>
        <end position="117"/>
    </location>
    <ligand>
        <name>(6S)-5,6,7,8-tetrahydrofolate</name>
        <dbReference type="ChEBI" id="CHEBI:57453"/>
    </ligand>
</feature>